<keyword evidence="1" id="KW-0539">Nucleus</keyword>
<name>A0A9P9XQT2_9PEZI</name>
<dbReference type="AlphaFoldDB" id="A0A9P9XQT2"/>
<sequence>MFIYLAKTAALVRRLRALRRSSSGMFQRSDGIIQDTSYYSDLLRQATALIKSISALEAPTVSSFTDIGDVFTPLGHLIAMEQCYRLAALLELTRAFPEVVGTHVVQNHDAGLNGDEQEKNRPVERVCNLALRILWITEGIPVTSGTVSTQLLPLIIAGSVLGLVSRENIAGGGIESLGSSKEVASP</sequence>
<dbReference type="Proteomes" id="UP001056436">
    <property type="component" value="Unassembled WGS sequence"/>
</dbReference>
<reference evidence="2" key="1">
    <citation type="submission" date="2019-01" db="EMBL/GenBank/DDBJ databases">
        <title>Colletotrichum abscissum LGMF1257.</title>
        <authorList>
            <person name="Baroncelli R."/>
        </authorList>
    </citation>
    <scope>NUCLEOTIDE SEQUENCE</scope>
    <source>
        <strain evidence="2">Ca142</strain>
    </source>
</reference>
<evidence type="ECO:0000256" key="1">
    <source>
        <dbReference type="ARBA" id="ARBA00023242"/>
    </source>
</evidence>
<dbReference type="OrthoDB" id="4848524at2759"/>
<comment type="caution">
    <text evidence="2">The sequence shown here is derived from an EMBL/GenBank/DDBJ whole genome shotgun (WGS) entry which is preliminary data.</text>
</comment>
<gene>
    <name evidence="2" type="ORF">CABS02_01411</name>
</gene>
<keyword evidence="3" id="KW-1185">Reference proteome</keyword>
<dbReference type="InterPro" id="IPR021858">
    <property type="entry name" value="Fun_TF"/>
</dbReference>
<proteinExistence type="predicted"/>
<dbReference type="EMBL" id="SDAQ01000004">
    <property type="protein sequence ID" value="KAI3558264.1"/>
    <property type="molecule type" value="Genomic_DNA"/>
</dbReference>
<evidence type="ECO:0000313" key="3">
    <source>
        <dbReference type="Proteomes" id="UP001056436"/>
    </source>
</evidence>
<organism evidence="2 3">
    <name type="scientific">Colletotrichum abscissum</name>
    <dbReference type="NCBI Taxonomy" id="1671311"/>
    <lineage>
        <taxon>Eukaryota</taxon>
        <taxon>Fungi</taxon>
        <taxon>Dikarya</taxon>
        <taxon>Ascomycota</taxon>
        <taxon>Pezizomycotina</taxon>
        <taxon>Sordariomycetes</taxon>
        <taxon>Hypocreomycetidae</taxon>
        <taxon>Glomerellales</taxon>
        <taxon>Glomerellaceae</taxon>
        <taxon>Colletotrichum</taxon>
        <taxon>Colletotrichum acutatum species complex</taxon>
    </lineage>
</organism>
<accession>A0A9P9XQT2</accession>
<evidence type="ECO:0000313" key="2">
    <source>
        <dbReference type="EMBL" id="KAI3558264.1"/>
    </source>
</evidence>
<protein>
    <submittedName>
        <fullName evidence="2">Uncharacterized protein</fullName>
    </submittedName>
</protein>
<dbReference type="Pfam" id="PF11951">
    <property type="entry name" value="Fungal_trans_2"/>
    <property type="match status" value="1"/>
</dbReference>